<dbReference type="Proteomes" id="UP000177751">
    <property type="component" value="Unassembled WGS sequence"/>
</dbReference>
<gene>
    <name evidence="1" type="ORF">A2401_03580</name>
</gene>
<proteinExistence type="predicted"/>
<dbReference type="EMBL" id="MHPP01000032">
    <property type="protein sequence ID" value="OGZ83561.1"/>
    <property type="molecule type" value="Genomic_DNA"/>
</dbReference>
<comment type="caution">
    <text evidence="1">The sequence shown here is derived from an EMBL/GenBank/DDBJ whole genome shotgun (WGS) entry which is preliminary data.</text>
</comment>
<dbReference type="AlphaFoldDB" id="A0A1G2JAI6"/>
<name>A0A1G2JAI6_9BACT</name>
<evidence type="ECO:0000313" key="2">
    <source>
        <dbReference type="Proteomes" id="UP000177751"/>
    </source>
</evidence>
<reference evidence="1 2" key="1">
    <citation type="journal article" date="2016" name="Nat. Commun.">
        <title>Thousands of microbial genomes shed light on interconnected biogeochemical processes in an aquifer system.</title>
        <authorList>
            <person name="Anantharaman K."/>
            <person name="Brown C.T."/>
            <person name="Hug L.A."/>
            <person name="Sharon I."/>
            <person name="Castelle C.J."/>
            <person name="Probst A.J."/>
            <person name="Thomas B.C."/>
            <person name="Singh A."/>
            <person name="Wilkins M.J."/>
            <person name="Karaoz U."/>
            <person name="Brodie E.L."/>
            <person name="Williams K.H."/>
            <person name="Hubbard S.S."/>
            <person name="Banfield J.F."/>
        </authorList>
    </citation>
    <scope>NUCLEOTIDE SEQUENCE [LARGE SCALE GENOMIC DNA]</scope>
</reference>
<protein>
    <submittedName>
        <fullName evidence="1">Uncharacterized protein</fullName>
    </submittedName>
</protein>
<organism evidence="1 2">
    <name type="scientific">Candidatus Staskawiczbacteria bacterium RIFOXYC1_FULL_38_18</name>
    <dbReference type="NCBI Taxonomy" id="1802229"/>
    <lineage>
        <taxon>Bacteria</taxon>
        <taxon>Candidatus Staskawicziibacteriota</taxon>
    </lineage>
</organism>
<sequence length="210" mass="23582">MSEQRCGGCGKKFQQNDSDRITSSGNALGREPDKQLCYNCALEKVTGGSCPEEGDFNTARLISGEMTDQEWRWLQEDMRAVEESRSIIEPDSDDEDDYYNDPAWCYRCNRDTAFCKCICYECGELLEECECHCALCDTPKPGGGLCETHAPGWNESVQGPVPSNSEEVGQCEGCGITFNIVFEIESEFPTPSKTMRFLSRHNRKKCLKCS</sequence>
<accession>A0A1G2JAI6</accession>
<evidence type="ECO:0000313" key="1">
    <source>
        <dbReference type="EMBL" id="OGZ83561.1"/>
    </source>
</evidence>